<keyword evidence="17" id="KW-0175">Coiled coil</keyword>
<evidence type="ECO:0000256" key="15">
    <source>
        <dbReference type="ARBA" id="ARBA00049522"/>
    </source>
</evidence>
<feature type="region of interest" description="Disordered" evidence="18">
    <location>
        <begin position="1635"/>
        <end position="1750"/>
    </location>
</feature>
<dbReference type="CDD" id="cd09439">
    <property type="entry name" value="LIM_Mical"/>
    <property type="match status" value="1"/>
</dbReference>
<evidence type="ECO:0000256" key="9">
    <source>
        <dbReference type="ARBA" id="ARBA00022833"/>
    </source>
</evidence>
<dbReference type="FunFam" id="3.50.50.60:FF:000004">
    <property type="entry name" value="protein-methionine sulfoxide oxidase MICAL2 isoform X1"/>
    <property type="match status" value="1"/>
</dbReference>
<dbReference type="CDD" id="cd22198">
    <property type="entry name" value="CH_MICAL_EHBP-like"/>
    <property type="match status" value="1"/>
</dbReference>
<dbReference type="Pfam" id="PF00412">
    <property type="entry name" value="LIM"/>
    <property type="match status" value="1"/>
</dbReference>
<evidence type="ECO:0000256" key="14">
    <source>
        <dbReference type="ARBA" id="ARBA00023203"/>
    </source>
</evidence>
<dbReference type="GO" id="GO:0071949">
    <property type="term" value="F:FAD binding"/>
    <property type="evidence" value="ECO:0007669"/>
    <property type="project" value="InterPro"/>
</dbReference>
<keyword evidence="9 16" id="KW-0862">Zinc</keyword>
<keyword evidence="10" id="KW-0521">NADP</keyword>
<evidence type="ECO:0000256" key="5">
    <source>
        <dbReference type="ARBA" id="ARBA00022490"/>
    </source>
</evidence>
<name>A0A162PTR6_9CRUS</name>
<dbReference type="SUPFAM" id="SSF47576">
    <property type="entry name" value="Calponin-homology domain, CH-domain"/>
    <property type="match status" value="1"/>
</dbReference>
<feature type="compositionally biased region" description="Basic and acidic residues" evidence="18">
    <location>
        <begin position="1676"/>
        <end position="1685"/>
    </location>
</feature>
<dbReference type="OrthoDB" id="6382801at2759"/>
<dbReference type="EC" id="1.14.13.225" evidence="4"/>
<evidence type="ECO:0000256" key="3">
    <source>
        <dbReference type="ARBA" id="ARBA00008223"/>
    </source>
</evidence>
<dbReference type="GO" id="GO:0003779">
    <property type="term" value="F:actin binding"/>
    <property type="evidence" value="ECO:0007669"/>
    <property type="project" value="UniProtKB-KW"/>
</dbReference>
<feature type="compositionally biased region" description="Basic and acidic residues" evidence="18">
    <location>
        <begin position="875"/>
        <end position="887"/>
    </location>
</feature>
<feature type="compositionally biased region" description="Basic and acidic residues" evidence="18">
    <location>
        <begin position="948"/>
        <end position="989"/>
    </location>
</feature>
<dbReference type="GO" id="GO:0005737">
    <property type="term" value="C:cytoplasm"/>
    <property type="evidence" value="ECO:0007669"/>
    <property type="project" value="UniProtKB-SubCell"/>
</dbReference>
<dbReference type="STRING" id="35525.A0A162PTR6"/>
<feature type="coiled-coil region" evidence="17">
    <location>
        <begin position="2175"/>
        <end position="2202"/>
    </location>
</feature>
<comment type="caution">
    <text evidence="22">The sequence shown here is derived from an EMBL/GenBank/DDBJ whole genome shotgun (WGS) entry which is preliminary data.</text>
</comment>
<evidence type="ECO:0000256" key="1">
    <source>
        <dbReference type="ARBA" id="ARBA00001974"/>
    </source>
</evidence>
<keyword evidence="12" id="KW-0503">Monooxygenase</keyword>
<keyword evidence="13 16" id="KW-0440">LIM domain</keyword>
<dbReference type="InterPro" id="IPR036188">
    <property type="entry name" value="FAD/NAD-bd_sf"/>
</dbReference>
<feature type="domain" description="BMERB" evidence="21">
    <location>
        <begin position="2165"/>
        <end position="2233"/>
    </location>
</feature>
<dbReference type="InterPro" id="IPR022735">
    <property type="entry name" value="bMERB_dom"/>
</dbReference>
<evidence type="ECO:0000256" key="7">
    <source>
        <dbReference type="ARBA" id="ARBA00022723"/>
    </source>
</evidence>
<feature type="compositionally biased region" description="Basic and acidic residues" evidence="18">
    <location>
        <begin position="2068"/>
        <end position="2089"/>
    </location>
</feature>
<dbReference type="SMART" id="SM00033">
    <property type="entry name" value="CH"/>
    <property type="match status" value="1"/>
</dbReference>
<dbReference type="SMART" id="SM01203">
    <property type="entry name" value="DUF3585"/>
    <property type="match status" value="1"/>
</dbReference>
<feature type="compositionally biased region" description="Polar residues" evidence="18">
    <location>
        <begin position="1737"/>
        <end position="1746"/>
    </location>
</feature>
<keyword evidence="23" id="KW-1185">Reference proteome</keyword>
<dbReference type="InterPro" id="IPR002938">
    <property type="entry name" value="FAD-bd"/>
</dbReference>
<feature type="region of interest" description="Disordered" evidence="18">
    <location>
        <begin position="680"/>
        <end position="715"/>
    </location>
</feature>
<evidence type="ECO:0000256" key="6">
    <source>
        <dbReference type="ARBA" id="ARBA00022630"/>
    </source>
</evidence>
<evidence type="ECO:0000256" key="8">
    <source>
        <dbReference type="ARBA" id="ARBA00022827"/>
    </source>
</evidence>
<dbReference type="SUPFAM" id="SSF51905">
    <property type="entry name" value="FAD/NAD(P)-binding domain"/>
    <property type="match status" value="1"/>
</dbReference>
<dbReference type="SMART" id="SM00132">
    <property type="entry name" value="LIM"/>
    <property type="match status" value="1"/>
</dbReference>
<protein>
    <recommendedName>
        <fullName evidence="4">F-actin monooxygenase</fullName>
        <ecNumber evidence="4">1.14.13.225</ecNumber>
    </recommendedName>
</protein>
<feature type="compositionally biased region" description="Basic and acidic residues" evidence="18">
    <location>
        <begin position="689"/>
        <end position="699"/>
    </location>
</feature>
<feature type="compositionally biased region" description="Polar residues" evidence="18">
    <location>
        <begin position="2136"/>
        <end position="2154"/>
    </location>
</feature>
<feature type="compositionally biased region" description="Basic and acidic residues" evidence="18">
    <location>
        <begin position="1312"/>
        <end position="1321"/>
    </location>
</feature>
<feature type="compositionally biased region" description="Polar residues" evidence="18">
    <location>
        <begin position="1146"/>
        <end position="1155"/>
    </location>
</feature>
<comment type="similarity">
    <text evidence="3">Belongs to the Mical family.</text>
</comment>
<feature type="compositionally biased region" description="Polar residues" evidence="18">
    <location>
        <begin position="1352"/>
        <end position="1363"/>
    </location>
</feature>
<dbReference type="InterPro" id="IPR001781">
    <property type="entry name" value="Znf_LIM"/>
</dbReference>
<dbReference type="Gene3D" id="1.10.418.10">
    <property type="entry name" value="Calponin-like domain"/>
    <property type="match status" value="1"/>
</dbReference>
<evidence type="ECO:0000256" key="17">
    <source>
        <dbReference type="SAM" id="Coils"/>
    </source>
</evidence>
<feature type="domain" description="Calponin-homology (CH)" evidence="19">
    <location>
        <begin position="509"/>
        <end position="613"/>
    </location>
</feature>
<evidence type="ECO:0000256" key="18">
    <source>
        <dbReference type="SAM" id="MobiDB-lite"/>
    </source>
</evidence>
<evidence type="ECO:0000256" key="13">
    <source>
        <dbReference type="ARBA" id="ARBA00023038"/>
    </source>
</evidence>
<dbReference type="Gene3D" id="2.10.110.10">
    <property type="entry name" value="Cysteine Rich Protein"/>
    <property type="match status" value="1"/>
</dbReference>
<feature type="compositionally biased region" description="Polar residues" evidence="18">
    <location>
        <begin position="2116"/>
        <end position="2129"/>
    </location>
</feature>
<feature type="compositionally biased region" description="Basic and acidic residues" evidence="18">
    <location>
        <begin position="1801"/>
        <end position="1813"/>
    </location>
</feature>
<keyword evidence="11" id="KW-0560">Oxidoreductase</keyword>
<dbReference type="InterPro" id="IPR050540">
    <property type="entry name" value="F-actin_Monoox_Mical"/>
</dbReference>
<gene>
    <name evidence="22" type="ORF">APZ42_014476</name>
</gene>
<feature type="compositionally biased region" description="Polar residues" evidence="18">
    <location>
        <begin position="1688"/>
        <end position="1698"/>
    </location>
</feature>
<proteinExistence type="inferred from homology"/>
<keyword evidence="5" id="KW-0963">Cytoplasm</keyword>
<dbReference type="PROSITE" id="PS51848">
    <property type="entry name" value="BMERB"/>
    <property type="match status" value="1"/>
</dbReference>
<dbReference type="PRINTS" id="PR00420">
    <property type="entry name" value="RNGMNOXGNASE"/>
</dbReference>
<dbReference type="GO" id="GO:0120501">
    <property type="term" value="F:F-actin monooxygenase activity"/>
    <property type="evidence" value="ECO:0007669"/>
    <property type="project" value="UniProtKB-EC"/>
</dbReference>
<evidence type="ECO:0000313" key="23">
    <source>
        <dbReference type="Proteomes" id="UP000076858"/>
    </source>
</evidence>
<feature type="region of interest" description="Disordered" evidence="18">
    <location>
        <begin position="875"/>
        <end position="1158"/>
    </location>
</feature>
<feature type="domain" description="LIM zinc-binding" evidence="20">
    <location>
        <begin position="749"/>
        <end position="814"/>
    </location>
</feature>
<feature type="region of interest" description="Disordered" evidence="18">
    <location>
        <begin position="1174"/>
        <end position="1195"/>
    </location>
</feature>
<evidence type="ECO:0000259" key="20">
    <source>
        <dbReference type="PROSITE" id="PS50023"/>
    </source>
</evidence>
<keyword evidence="14" id="KW-0009">Actin-binding</keyword>
<evidence type="ECO:0000259" key="19">
    <source>
        <dbReference type="PROSITE" id="PS50021"/>
    </source>
</evidence>
<feature type="compositionally biased region" description="Acidic residues" evidence="18">
    <location>
        <begin position="1028"/>
        <end position="1089"/>
    </location>
</feature>
<feature type="compositionally biased region" description="Basic and acidic residues" evidence="18">
    <location>
        <begin position="1176"/>
        <end position="1185"/>
    </location>
</feature>
<feature type="region of interest" description="Disordered" evidence="18">
    <location>
        <begin position="1432"/>
        <end position="1466"/>
    </location>
</feature>
<feature type="compositionally biased region" description="Basic and acidic residues" evidence="18">
    <location>
        <begin position="1648"/>
        <end position="1665"/>
    </location>
</feature>
<feature type="compositionally biased region" description="Basic and acidic residues" evidence="18">
    <location>
        <begin position="1785"/>
        <end position="1794"/>
    </location>
</feature>
<feature type="region of interest" description="Disordered" evidence="18">
    <location>
        <begin position="1289"/>
        <end position="1405"/>
    </location>
</feature>
<keyword evidence="6" id="KW-0285">Flavoprotein</keyword>
<dbReference type="Gene3D" id="3.50.50.60">
    <property type="entry name" value="FAD/NAD(P)-binding domain"/>
    <property type="match status" value="1"/>
</dbReference>
<dbReference type="GO" id="GO:0046872">
    <property type="term" value="F:metal ion binding"/>
    <property type="evidence" value="ECO:0007669"/>
    <property type="project" value="UniProtKB-KW"/>
</dbReference>
<dbReference type="Proteomes" id="UP000076858">
    <property type="component" value="Unassembled WGS sequence"/>
</dbReference>
<dbReference type="Pfam" id="PF25413">
    <property type="entry name" value="Rossman_Mical"/>
    <property type="match status" value="1"/>
</dbReference>
<dbReference type="Pfam" id="PF01494">
    <property type="entry name" value="FAD_binding_3"/>
    <property type="match status" value="1"/>
</dbReference>
<sequence>MYANSGGGGVARVTSPDSAMASDVFDKFCNAVTFKSILSLYRQLCDLLWLKPTHFPLFYPKLKEKLRSWKAQALWSKFDKRASHRCYNRGRPCSNTRVLIIGGGPCGLRTAIEAQLLGAKVVVVEKRDRFSRNNVLHLWPFVIHDLRALGAKKFFGKFCAGSIDHISIRQLQCILLKVALLLGVEIHENVTFDGLVEPPEDQSIKIGWKAKISPADHPVSQYEFDVLIGADGKRNTLDGFKRKEFRGRLAIAITANLVNKKSEAEAQLNAVTGIDLENIVYYKDETHYFVMTAKKQSLLNKGVIIKDFPDTVKLLSIENVNKEALMEYARQAADFSTNYQLPHLDFAVNHYGQPDVAMFDFTSMFAAENASRVLERHGHKMLMCLVGDSLLEPFWPTGSGCARGWLSSFDACWAMHSWSSGRMTPLEVLAERESIYRLLAQTTPENLNKDYSAYTVEPQTRYPNLNTRACLDFQVRSFYDTDNPAELERPVKAPVEEGTRKRTKRPDSFIHPDTLLLWLKKQIALYDITITDVTTSFQDGLALCAIIHRYRPDLLDFASLDPANVAVNNQLAFDILEELGLPPVTTGYEMAQLAVPDKLAMLSYLTQVHELFRGEIPCVKQPKRELTESEEDILGATSQKRPVTICSAGQYQRAAAQNKTSSRLSTTNKRKTLERVVAAEASSTLNRTGGDRNKADMSLRKARKRRSTDRSLHGTILSKKVPEVSSMNDQAESFRPKPVLNLPQQGGSETCHFCGKRVYLMERMSAEGRFFHRGCFRCEYCATTLRLGGYAFVRDDLLGGVFFCMPHVSMLYYMRNKLLIGRNGETCVDGQMERRIAQPVAAQPTSQHLTADKPIVFEPLKSPLVQAAVQATDVDFRRDGTPERVEFENSIADEAAKDEQLSEIDEDEWTDHNFGNSIHSGTEDEASSLDDSSSDEEEDGEGAENLMELDRPLTADETRRLAETWKKRHLAEATDRTQHEYRESPHESIPENEEEDNVRIDVPAFPLPSEPCYKKSSEEATSSGTEMASEDEPELEDEEDEEEYDEESEYESGEEEEEDDDDEDEEDEEDEDEEDARDSATEIETDSEFDQNSNADVRLGPQGIPTIVVNESEAEQLKKSTDQLANGNGMDSHHVSDGEAEPLIPTQPTQSNGNPKPSYVEQYISLENARPLQRTLSHDDSRKIVDPPTTPSRSGVLAYLRRHEELERSPSATDMMASKNSLELKKKYLDYGGSTGSLVQKSASAADLDSRLRSVTDTISEAQKKLNPAPQPSVPMQVFLQNTANIFHPKPHQLPSVLPVRNDEPTPPVLNIEKEISPKELDDSEEPATPTNCEPASEAIVVDSTEVMPMISSDSGSSQTNENIADEATSSESDSEEPKAESNIDASSGFDTDSEPDSSEAPYEALNHYVTLPSVVVEEDEEPAVLVLQNEVAVPLSESDEESPAQPPHPQLAMQENFDLSPSSEKVDLPEKLSTVLTRALSKESVDSSKFALSEAEFSDWADSSLRGDLDAELNMNPEGVKQMATKEPTKIISSTETPSAKHNITLGTSNFDDIEYADNSEEQAVDLNGYTPLVEELPTPDKPDTPVAIESPEVPNFAFSRLRDSIAMSKDRQSPLFTPIKDDRVHKEIHRRMLEKKKYESSPNLLRKKEAISQERERQGDLVREMVFSRIQRTSPEKTRERRGSYGSMTPPGSSRASRSDSEPRSTISPDRRDIFATPHSSLRSVAEIPPPLSNEYVTPMSSNKKGAEMNNESALGAVKRELFISTPSIRPTDNEFKTPNLKEWQDANRQFDRQNSARMEARAKAQAKADQDLGLSPPDYIENLKDKLRRKPSIDDDSNEVLPVRNRSFSEPNVDAEKSWDLPSRPNAPVLIPSEVAGIPPAKPPRLMATPSNITPAKKVEPSRISDNASAVPTFNNSVLKNAKSLSHIVTPTVPVLQPPSPRTDVIGNMFVQQHNRPSSSSPTSPPQSPRSVDSSKSTSYLWAGLSPAESQAKLDADSAASASSPSTTNEHGVKVKKSKDRERRRSIIQTITGLFSSSKKEDAKESDSPSKKSSPTKFQLPKFSGKKDKANKDKLALDSSLEDGRLRSASSPVTPPNEDGKGGVKPRAASLLASPTSGSEATTPTSGFAVDQCDSSGTPSGQWSTFSSSTKRQSKQARQVARQTELKRLRMAQSIQRQLEEMEVKQKELEDQGVRLERTLRGEEGGVSGRDESALMQEWFQLVHEKNALKTVKSPADVDKEGAILSEMLEIVEQKDSLRNMLEEDRQRYREEDKDLETQMLAKGLRLATLRQRKESQV</sequence>
<keyword evidence="7 16" id="KW-0479">Metal-binding</keyword>
<feature type="coiled-coil region" evidence="17">
    <location>
        <begin position="2255"/>
        <end position="2282"/>
    </location>
</feature>
<feature type="compositionally biased region" description="Acidic residues" evidence="18">
    <location>
        <begin position="923"/>
        <end position="942"/>
    </location>
</feature>
<dbReference type="SUPFAM" id="SSF57716">
    <property type="entry name" value="Glucocorticoid receptor-like (DNA-binding domain)"/>
    <property type="match status" value="1"/>
</dbReference>
<dbReference type="InterPro" id="IPR057494">
    <property type="entry name" value="Rossman_Mical"/>
</dbReference>
<accession>A0A162PTR6</accession>
<dbReference type="InterPro" id="IPR001715">
    <property type="entry name" value="CH_dom"/>
</dbReference>
<reference evidence="22 23" key="1">
    <citation type="submission" date="2016-03" db="EMBL/GenBank/DDBJ databases">
        <title>EvidentialGene: Evidence-directed Construction of Genes on Genomes.</title>
        <authorList>
            <person name="Gilbert D.G."/>
            <person name="Choi J.-H."/>
            <person name="Mockaitis K."/>
            <person name="Colbourne J."/>
            <person name="Pfrender M."/>
        </authorList>
    </citation>
    <scope>NUCLEOTIDE SEQUENCE [LARGE SCALE GENOMIC DNA]</scope>
    <source>
        <strain evidence="22 23">Xinb3</strain>
        <tissue evidence="22">Complete organism</tissue>
    </source>
</reference>
<feature type="region of interest" description="Disordered" evidence="18">
    <location>
        <begin position="1934"/>
        <end position="2165"/>
    </location>
</feature>
<feature type="compositionally biased region" description="Basic and acidic residues" evidence="18">
    <location>
        <begin position="2041"/>
        <end position="2053"/>
    </location>
</feature>
<dbReference type="PROSITE" id="PS00478">
    <property type="entry name" value="LIM_DOMAIN_1"/>
    <property type="match status" value="1"/>
</dbReference>
<comment type="subcellular location">
    <subcellularLocation>
        <location evidence="2">Cytoplasm</location>
    </subcellularLocation>
</comment>
<evidence type="ECO:0000256" key="12">
    <source>
        <dbReference type="ARBA" id="ARBA00023033"/>
    </source>
</evidence>
<dbReference type="PANTHER" id="PTHR23167">
    <property type="entry name" value="CALPONIN HOMOLOGY DOMAIN-CONTAINING PROTEIN DDB_G0272472-RELATED"/>
    <property type="match status" value="1"/>
</dbReference>
<evidence type="ECO:0000259" key="21">
    <source>
        <dbReference type="PROSITE" id="PS51848"/>
    </source>
</evidence>
<dbReference type="InterPro" id="IPR036872">
    <property type="entry name" value="CH_dom_sf"/>
</dbReference>
<evidence type="ECO:0000256" key="2">
    <source>
        <dbReference type="ARBA" id="ARBA00004496"/>
    </source>
</evidence>
<feature type="compositionally biased region" description="Polar residues" evidence="18">
    <location>
        <begin position="1532"/>
        <end position="1545"/>
    </location>
</feature>
<dbReference type="PROSITE" id="PS50021">
    <property type="entry name" value="CH"/>
    <property type="match status" value="1"/>
</dbReference>
<feature type="region of interest" description="Disordered" evidence="18">
    <location>
        <begin position="1771"/>
        <end position="1913"/>
    </location>
</feature>
<dbReference type="EMBL" id="LRGB01000443">
    <property type="protein sequence ID" value="KZS19142.1"/>
    <property type="molecule type" value="Genomic_DNA"/>
</dbReference>
<comment type="cofactor">
    <cofactor evidence="1">
        <name>FAD</name>
        <dbReference type="ChEBI" id="CHEBI:57692"/>
    </cofactor>
</comment>
<evidence type="ECO:0000256" key="10">
    <source>
        <dbReference type="ARBA" id="ARBA00022857"/>
    </source>
</evidence>
<dbReference type="PANTHER" id="PTHR23167:SF54">
    <property type="entry name" value="[F-ACTIN]-MONOOXYGENASE MICAL"/>
    <property type="match status" value="1"/>
</dbReference>
<feature type="compositionally biased region" description="Basic and acidic residues" evidence="18">
    <location>
        <begin position="1699"/>
        <end position="1716"/>
    </location>
</feature>
<organism evidence="22 23">
    <name type="scientific">Daphnia magna</name>
    <dbReference type="NCBI Taxonomy" id="35525"/>
    <lineage>
        <taxon>Eukaryota</taxon>
        <taxon>Metazoa</taxon>
        <taxon>Ecdysozoa</taxon>
        <taxon>Arthropoda</taxon>
        <taxon>Crustacea</taxon>
        <taxon>Branchiopoda</taxon>
        <taxon>Diplostraca</taxon>
        <taxon>Cladocera</taxon>
        <taxon>Anomopoda</taxon>
        <taxon>Daphniidae</taxon>
        <taxon>Daphnia</taxon>
    </lineage>
</organism>
<evidence type="ECO:0000313" key="22">
    <source>
        <dbReference type="EMBL" id="KZS19142.1"/>
    </source>
</evidence>
<dbReference type="Pfam" id="PF00307">
    <property type="entry name" value="CH"/>
    <property type="match status" value="1"/>
</dbReference>
<evidence type="ECO:0000256" key="11">
    <source>
        <dbReference type="ARBA" id="ARBA00023002"/>
    </source>
</evidence>
<keyword evidence="8" id="KW-0274">FAD</keyword>
<dbReference type="Pfam" id="PF12130">
    <property type="entry name" value="bMERB_dom"/>
    <property type="match status" value="2"/>
</dbReference>
<comment type="catalytic activity">
    <reaction evidence="15">
        <text>L-methionyl-[F-actin] + NADPH + O2 + H(+) = L-methionyl-(R)-S-oxide-[F-actin] + NADP(+) + H2O</text>
        <dbReference type="Rhea" id="RHEA:51308"/>
        <dbReference type="Rhea" id="RHEA-COMP:12953"/>
        <dbReference type="Rhea" id="RHEA-COMP:12956"/>
        <dbReference type="ChEBI" id="CHEBI:15377"/>
        <dbReference type="ChEBI" id="CHEBI:15378"/>
        <dbReference type="ChEBI" id="CHEBI:15379"/>
        <dbReference type="ChEBI" id="CHEBI:16044"/>
        <dbReference type="ChEBI" id="CHEBI:45764"/>
        <dbReference type="ChEBI" id="CHEBI:57783"/>
        <dbReference type="ChEBI" id="CHEBI:58349"/>
        <dbReference type="EC" id="1.14.13.225"/>
    </reaction>
</comment>
<dbReference type="PROSITE" id="PS50023">
    <property type="entry name" value="LIM_DOMAIN_2"/>
    <property type="match status" value="1"/>
</dbReference>
<feature type="region of interest" description="Disordered" evidence="18">
    <location>
        <begin position="1520"/>
        <end position="1545"/>
    </location>
</feature>
<evidence type="ECO:0000256" key="4">
    <source>
        <dbReference type="ARBA" id="ARBA00012709"/>
    </source>
</evidence>
<evidence type="ECO:0000256" key="16">
    <source>
        <dbReference type="PROSITE-ProRule" id="PRU00125"/>
    </source>
</evidence>